<evidence type="ECO:0000313" key="2">
    <source>
        <dbReference type="EMBL" id="QDM11745.1"/>
    </source>
</evidence>
<keyword evidence="4" id="KW-1185">Reference proteome</keyword>
<dbReference type="Proteomes" id="UP000318823">
    <property type="component" value="Chromosome"/>
</dbReference>
<evidence type="ECO:0000313" key="4">
    <source>
        <dbReference type="Proteomes" id="UP000473905"/>
    </source>
</evidence>
<dbReference type="EMBL" id="VWKB01000010">
    <property type="protein sequence ID" value="KAA4100700.1"/>
    <property type="molecule type" value="Genomic_DNA"/>
</dbReference>
<evidence type="ECO:0000313" key="1">
    <source>
        <dbReference type="EMBL" id="KAA4100700.1"/>
    </source>
</evidence>
<dbReference type="EMBL" id="CP041395">
    <property type="protein sequence ID" value="QDM11745.1"/>
    <property type="molecule type" value="Genomic_DNA"/>
</dbReference>
<dbReference type="InterPro" id="IPR045724">
    <property type="entry name" value="DUF6078"/>
</dbReference>
<reference evidence="1 4" key="3">
    <citation type="journal article" date="2019" name="Nat. Med.">
        <title>A library of human gut bacterial isolates paired with longitudinal multiomics data enables mechanistic microbiome research.</title>
        <authorList>
            <person name="Poyet M."/>
            <person name="Groussin M."/>
            <person name="Gibbons S.M."/>
            <person name="Avila-Pacheco J."/>
            <person name="Jiang X."/>
            <person name="Kearney S.M."/>
            <person name="Perrotta A.R."/>
            <person name="Berdy B."/>
            <person name="Zhao S."/>
            <person name="Lieberman T.D."/>
            <person name="Swanson P.K."/>
            <person name="Smith M."/>
            <person name="Roesemann S."/>
            <person name="Alexander J.E."/>
            <person name="Rich S.A."/>
            <person name="Livny J."/>
            <person name="Vlamakis H."/>
            <person name="Clish C."/>
            <person name="Bullock K."/>
            <person name="Deik A."/>
            <person name="Scott J."/>
            <person name="Pierce K.A."/>
            <person name="Xavier R.J."/>
            <person name="Alm E.J."/>
        </authorList>
    </citation>
    <scope>NUCLEOTIDE SEQUENCE [LARGE SCALE GENOMIC DNA]</scope>
    <source>
        <strain evidence="1 4">BIOML-A134</strain>
    </source>
</reference>
<organism evidence="1 4">
    <name type="scientific">Bacteroides ovatus</name>
    <dbReference type="NCBI Taxonomy" id="28116"/>
    <lineage>
        <taxon>Bacteria</taxon>
        <taxon>Pseudomonadati</taxon>
        <taxon>Bacteroidota</taxon>
        <taxon>Bacteroidia</taxon>
        <taxon>Bacteroidales</taxon>
        <taxon>Bacteroidaceae</taxon>
        <taxon>Bacteroides</taxon>
    </lineage>
</organism>
<gene>
    <name evidence="2" type="ORF">DYI28_25275</name>
    <name evidence="1" type="ORF">F3D66_08300</name>
</gene>
<dbReference type="Proteomes" id="UP000473905">
    <property type="component" value="Unassembled WGS sequence"/>
</dbReference>
<dbReference type="Pfam" id="PF19555">
    <property type="entry name" value="DUF6078"/>
    <property type="match status" value="1"/>
</dbReference>
<reference evidence="2" key="4">
    <citation type="submission" date="2019-07" db="EMBL/GenBank/DDBJ databases">
        <authorList>
            <person name="Ross B.D."/>
            <person name="Verster A.J."/>
            <person name="Radey M.C."/>
            <person name="Schmidtke D.T."/>
            <person name="Pope C.E."/>
            <person name="Hoffman L.R."/>
            <person name="Hajjar A."/>
            <person name="Peterson S.B."/>
            <person name="Borenstein E."/>
            <person name="Mougous J.D."/>
        </authorList>
    </citation>
    <scope>NUCLEOTIDE SEQUENCE</scope>
    <source>
        <strain evidence="2">3725 D1 iv</strain>
    </source>
</reference>
<reference evidence="2" key="2">
    <citation type="journal article" date="2018" name="Nature">
        <title>Human gut bacteria contain acquired interbacterial defence systems.</title>
        <authorList>
            <person name="Ross B.D."/>
            <person name="Verster A.J."/>
            <person name="Radey M.C."/>
            <person name="Schmidtke D.T."/>
            <person name="Pope C.E."/>
            <person name="Hoffman L.R."/>
            <person name="Hajjar A."/>
            <person name="Peterson S.B."/>
            <person name="Borenstein E."/>
            <person name="Mougous J."/>
        </authorList>
    </citation>
    <scope>NUCLEOTIDE SEQUENCE</scope>
    <source>
        <strain evidence="2">3725 D1 iv</strain>
    </source>
</reference>
<evidence type="ECO:0000313" key="3">
    <source>
        <dbReference type="Proteomes" id="UP000318823"/>
    </source>
</evidence>
<reference evidence="3" key="1">
    <citation type="journal article" date="2018" name="J. Anim. Genet.">
        <title>Acquired interbacterial defense systems protect against interspecies antagonism in the human gut microbiome.</title>
        <authorList>
            <person name="Ross B.D."/>
            <person name="Verster A.J."/>
            <person name="Radey M.C."/>
            <person name="Schmidtke D.T."/>
            <person name="Pope C.E."/>
            <person name="Hoffman L.R."/>
            <person name="Hajjar A."/>
            <person name="Peterson S.B."/>
            <person name="Borenstein E."/>
            <person name="Mougous J."/>
        </authorList>
    </citation>
    <scope>NUCLEOTIDE SEQUENCE [LARGE SCALE GENOMIC DNA]</scope>
    <source>
        <strain evidence="3">3725 D1 iv</strain>
    </source>
</reference>
<protein>
    <submittedName>
        <fullName evidence="1">Uncharacterized protein</fullName>
    </submittedName>
</protein>
<dbReference type="AlphaFoldDB" id="A0A139L6C3"/>
<accession>A0A139L6C3</accession>
<proteinExistence type="predicted"/>
<sequence>MIKTMNKPLTYDDIPKMYLFCNHTKCPRRNKCLRFQAAMIVPQSVPHYEAININHVAGNEKECSYFSAYTLTTFALGISHILDDVPHKKAMAIQNSLKSLMGKSMYYRIRNKQRRLHPSEQKQIADVFLEHGIKTKINFDEYIEDYDW</sequence>
<name>A0A139L6C3_BACOV</name>